<dbReference type="OrthoDB" id="1908948at2"/>
<dbReference type="AlphaFoldDB" id="A0A1L5FCJ2"/>
<accession>A0A1L5FCJ2</accession>
<evidence type="ECO:0000313" key="1">
    <source>
        <dbReference type="EMBL" id="APM40540.1"/>
    </source>
</evidence>
<dbReference type="InterPro" id="IPR022555">
    <property type="entry name" value="DUF2577"/>
</dbReference>
<evidence type="ECO:0008006" key="3">
    <source>
        <dbReference type="Google" id="ProtNLM"/>
    </source>
</evidence>
<reference evidence="1 2" key="1">
    <citation type="submission" date="2016-12" db="EMBL/GenBank/DDBJ databases">
        <title>Complete genome sequence of Clostridium kluyveri JZZ isolated from the pit mud of a Chinese flavor liquor-making factory.</title>
        <authorList>
            <person name="Wang Y."/>
        </authorList>
    </citation>
    <scope>NUCLEOTIDE SEQUENCE [LARGE SCALE GENOMIC DNA]</scope>
    <source>
        <strain evidence="1 2">JZZ</strain>
    </source>
</reference>
<dbReference type="Pfam" id="PF10844">
    <property type="entry name" value="DUF2577"/>
    <property type="match status" value="1"/>
</dbReference>
<dbReference type="RefSeq" id="WP_073540127.1">
    <property type="nucleotide sequence ID" value="NZ_CP018335.1"/>
</dbReference>
<dbReference type="EMBL" id="CP018335">
    <property type="protein sequence ID" value="APM40540.1"/>
    <property type="molecule type" value="Genomic_DNA"/>
</dbReference>
<gene>
    <name evidence="1" type="ORF">BS101_18315</name>
</gene>
<name>A0A1L5FCJ2_CLOKL</name>
<protein>
    <recommendedName>
        <fullName evidence="3">DUF2577 domain-containing protein</fullName>
    </recommendedName>
</protein>
<proteinExistence type="predicted"/>
<evidence type="ECO:0000313" key="2">
    <source>
        <dbReference type="Proteomes" id="UP000184604"/>
    </source>
</evidence>
<organism evidence="1 2">
    <name type="scientific">Clostridium kluyveri</name>
    <dbReference type="NCBI Taxonomy" id="1534"/>
    <lineage>
        <taxon>Bacteria</taxon>
        <taxon>Bacillati</taxon>
        <taxon>Bacillota</taxon>
        <taxon>Clostridia</taxon>
        <taxon>Eubacteriales</taxon>
        <taxon>Clostridiaceae</taxon>
        <taxon>Clostridium</taxon>
    </lineage>
</organism>
<sequence length="123" mass="13341">MNIKNPYNDILLKMRSQGAAYNPPSIDIGKVISSDPLTIQINDTPLTKKNLLVSDFLLANYKRRIKIPSTSATGSTTDGSITSIGIPDAELNFIEGLKKDDMVACLATPDGQKYIVLCKVVSL</sequence>
<dbReference type="Proteomes" id="UP000184604">
    <property type="component" value="Chromosome"/>
</dbReference>